<keyword evidence="3 6" id="KW-0812">Transmembrane</keyword>
<evidence type="ECO:0000256" key="1">
    <source>
        <dbReference type="ARBA" id="ARBA00004141"/>
    </source>
</evidence>
<keyword evidence="8" id="KW-1185">Reference proteome</keyword>
<dbReference type="Gene3D" id="1.10.357.140">
    <property type="entry name" value="UbiA prenyltransferase"/>
    <property type="match status" value="1"/>
</dbReference>
<evidence type="ECO:0000256" key="5">
    <source>
        <dbReference type="ARBA" id="ARBA00023136"/>
    </source>
</evidence>
<organism evidence="7 8">
    <name type="scientific">Luteolibacter rhizosphaerae</name>
    <dbReference type="NCBI Taxonomy" id="2989719"/>
    <lineage>
        <taxon>Bacteria</taxon>
        <taxon>Pseudomonadati</taxon>
        <taxon>Verrucomicrobiota</taxon>
        <taxon>Verrucomicrobiia</taxon>
        <taxon>Verrucomicrobiales</taxon>
        <taxon>Verrucomicrobiaceae</taxon>
        <taxon>Luteolibacter</taxon>
    </lineage>
</organism>
<evidence type="ECO:0000313" key="7">
    <source>
        <dbReference type="EMBL" id="MCW1915470.1"/>
    </source>
</evidence>
<name>A0ABT3G8D9_9BACT</name>
<dbReference type="InterPro" id="IPR044878">
    <property type="entry name" value="UbiA_sf"/>
</dbReference>
<dbReference type="Pfam" id="PF01040">
    <property type="entry name" value="UbiA"/>
    <property type="match status" value="1"/>
</dbReference>
<dbReference type="RefSeq" id="WP_264515018.1">
    <property type="nucleotide sequence ID" value="NZ_JAPDDR010000009.1"/>
</dbReference>
<feature type="transmembrane region" description="Helical" evidence="6">
    <location>
        <begin position="84"/>
        <end position="107"/>
    </location>
</feature>
<evidence type="ECO:0000313" key="8">
    <source>
        <dbReference type="Proteomes" id="UP001165653"/>
    </source>
</evidence>
<reference evidence="7" key="1">
    <citation type="submission" date="2022-10" db="EMBL/GenBank/DDBJ databases">
        <title>Luteolibacter sp. GHJ8, whole genome shotgun sequencing project.</title>
        <authorList>
            <person name="Zhao G."/>
            <person name="Shen L."/>
        </authorList>
    </citation>
    <scope>NUCLEOTIDE SEQUENCE</scope>
    <source>
        <strain evidence="7">GHJ8</strain>
    </source>
</reference>
<feature type="transmembrane region" description="Helical" evidence="6">
    <location>
        <begin position="45"/>
        <end position="63"/>
    </location>
</feature>
<keyword evidence="4 6" id="KW-1133">Transmembrane helix</keyword>
<keyword evidence="5 6" id="KW-0472">Membrane</keyword>
<protein>
    <submittedName>
        <fullName evidence="7">UbiA family prenyltransferase</fullName>
    </submittedName>
</protein>
<feature type="transmembrane region" description="Helical" evidence="6">
    <location>
        <begin position="218"/>
        <end position="236"/>
    </location>
</feature>
<keyword evidence="2" id="KW-1003">Cell membrane</keyword>
<feature type="transmembrane region" description="Helical" evidence="6">
    <location>
        <begin position="113"/>
        <end position="133"/>
    </location>
</feature>
<feature type="transmembrane region" description="Helical" evidence="6">
    <location>
        <begin position="12"/>
        <end position="33"/>
    </location>
</feature>
<accession>A0ABT3G8D9</accession>
<evidence type="ECO:0000256" key="2">
    <source>
        <dbReference type="ARBA" id="ARBA00022475"/>
    </source>
</evidence>
<evidence type="ECO:0000256" key="3">
    <source>
        <dbReference type="ARBA" id="ARBA00022692"/>
    </source>
</evidence>
<comment type="subcellular location">
    <subcellularLocation>
        <location evidence="1">Membrane</location>
        <topology evidence="1">Multi-pass membrane protein</topology>
    </subcellularLocation>
</comment>
<dbReference type="EMBL" id="JAPDDR010000009">
    <property type="protein sequence ID" value="MCW1915470.1"/>
    <property type="molecule type" value="Genomic_DNA"/>
</dbReference>
<evidence type="ECO:0000256" key="4">
    <source>
        <dbReference type="ARBA" id="ARBA00022989"/>
    </source>
</evidence>
<dbReference type="Proteomes" id="UP001165653">
    <property type="component" value="Unassembled WGS sequence"/>
</dbReference>
<feature type="transmembrane region" description="Helical" evidence="6">
    <location>
        <begin position="242"/>
        <end position="264"/>
    </location>
</feature>
<gene>
    <name evidence="7" type="ORF">OJ996_17930</name>
</gene>
<comment type="caution">
    <text evidence="7">The sequence shown here is derived from an EMBL/GenBank/DDBJ whole genome shotgun (WGS) entry which is preliminary data.</text>
</comment>
<feature type="transmembrane region" description="Helical" evidence="6">
    <location>
        <begin position="276"/>
        <end position="295"/>
    </location>
</feature>
<evidence type="ECO:0000256" key="6">
    <source>
        <dbReference type="SAM" id="Phobius"/>
    </source>
</evidence>
<dbReference type="PROSITE" id="PS51257">
    <property type="entry name" value="PROKAR_LIPOPROTEIN"/>
    <property type="match status" value="1"/>
</dbReference>
<proteinExistence type="predicted"/>
<dbReference type="InterPro" id="IPR000537">
    <property type="entry name" value="UbiA_prenyltransferase"/>
</dbReference>
<sequence>MNRWWIYQKERFPLLAHGPLIAAFSACAVSFSSLIRHAPLPGWEMYLTAFVVCLLMFLQLRIADEFKDFEDDSRWRPYRPVPRGLVKLSELRILFIIAAAIQLGLVLWLDPRLVWVLGIAWTYLALMSVEFFCREWLKARPIVYLVSHMGIMPLVDFFGTACEWLPRAGTAPQGLGWFLAASFFNGVVIELGRKLRQPADEEEGVETYSALWGMRRGVTVWLFTLLATLACALMAARSIEFITPVAIGLGAVLLIALAAIFGYAHRGMSGKKIEAVSALWTLALYLLLGLVPIWLKH</sequence>